<evidence type="ECO:0000313" key="8">
    <source>
        <dbReference type="Proteomes" id="UP000694402"/>
    </source>
</evidence>
<dbReference type="InterPro" id="IPR036179">
    <property type="entry name" value="Ig-like_dom_sf"/>
</dbReference>
<dbReference type="SUPFAM" id="SSF48726">
    <property type="entry name" value="Immunoglobulin"/>
    <property type="match status" value="1"/>
</dbReference>
<dbReference type="Ensembl" id="ENSOTST00005154567.1">
    <property type="protein sequence ID" value="ENSOTSP00005149827.1"/>
    <property type="gene ID" value="ENSOTSG00005049268.1"/>
</dbReference>
<dbReference type="GeneTree" id="ENSGT00990000205750"/>
<dbReference type="Proteomes" id="UP000694402">
    <property type="component" value="Unassembled WGS sequence"/>
</dbReference>
<keyword evidence="2" id="KW-1064">Adaptive immunity</keyword>
<evidence type="ECO:0000256" key="2">
    <source>
        <dbReference type="ARBA" id="ARBA00023130"/>
    </source>
</evidence>
<dbReference type="PANTHER" id="PTHR19367:SF18">
    <property type="entry name" value="T CELL RECEPTOR ALPHA VARIABLE 16"/>
    <property type="match status" value="1"/>
</dbReference>
<dbReference type="PANTHER" id="PTHR19367">
    <property type="entry name" value="T-CELL RECEPTOR ALPHA CHAIN V REGION"/>
    <property type="match status" value="1"/>
</dbReference>
<evidence type="ECO:0000256" key="3">
    <source>
        <dbReference type="ARBA" id="ARBA00023170"/>
    </source>
</evidence>
<keyword evidence="5" id="KW-1279">T cell receptor</keyword>
<dbReference type="AlphaFoldDB" id="A0AAZ3S9R9"/>
<dbReference type="InterPro" id="IPR007110">
    <property type="entry name" value="Ig-like_dom"/>
</dbReference>
<evidence type="ECO:0000256" key="4">
    <source>
        <dbReference type="ARBA" id="ARBA00023319"/>
    </source>
</evidence>
<feature type="domain" description="Ig-like" evidence="6">
    <location>
        <begin position="9"/>
        <end position="88"/>
    </location>
</feature>
<keyword evidence="8" id="KW-1185">Reference proteome</keyword>
<keyword evidence="1" id="KW-0732">Signal</keyword>
<dbReference type="SMART" id="SM00406">
    <property type="entry name" value="IGv"/>
    <property type="match status" value="1"/>
</dbReference>
<evidence type="ECO:0000256" key="1">
    <source>
        <dbReference type="ARBA" id="ARBA00022729"/>
    </source>
</evidence>
<dbReference type="InterPro" id="IPR051287">
    <property type="entry name" value="TCR_variable_region"/>
</dbReference>
<evidence type="ECO:0000313" key="7">
    <source>
        <dbReference type="Ensembl" id="ENSOTSP00005149827.1"/>
    </source>
</evidence>
<dbReference type="Gene3D" id="2.60.40.10">
    <property type="entry name" value="Immunoglobulins"/>
    <property type="match status" value="1"/>
</dbReference>
<reference evidence="7" key="3">
    <citation type="submission" date="2025-09" db="UniProtKB">
        <authorList>
            <consortium name="Ensembl"/>
        </authorList>
    </citation>
    <scope>IDENTIFICATION</scope>
</reference>
<dbReference type="InterPro" id="IPR013106">
    <property type="entry name" value="Ig_V-set"/>
</dbReference>
<dbReference type="Pfam" id="PF07686">
    <property type="entry name" value="V-set"/>
    <property type="match status" value="1"/>
</dbReference>
<evidence type="ECO:0000259" key="6">
    <source>
        <dbReference type="PROSITE" id="PS50835"/>
    </source>
</evidence>
<protein>
    <recommendedName>
        <fullName evidence="6">Ig-like domain-containing protein</fullName>
    </recommendedName>
</protein>
<keyword evidence="4" id="KW-0393">Immunoglobulin domain</keyword>
<evidence type="ECO:0000256" key="5">
    <source>
        <dbReference type="ARBA" id="ARBA00043266"/>
    </source>
</evidence>
<reference evidence="8" key="1">
    <citation type="journal article" date="2018" name="PLoS ONE">
        <title>Chinook salmon (Oncorhynchus tshawytscha) genome and transcriptome.</title>
        <authorList>
            <person name="Christensen K.A."/>
            <person name="Leong J.S."/>
            <person name="Sakhrani D."/>
            <person name="Biagi C.A."/>
            <person name="Minkley D.R."/>
            <person name="Withler R.E."/>
            <person name="Rondeau E.B."/>
            <person name="Koop B.F."/>
            <person name="Devlin R.H."/>
        </authorList>
    </citation>
    <scope>NUCLEOTIDE SEQUENCE [LARGE SCALE GENOMIC DNA]</scope>
</reference>
<dbReference type="PROSITE" id="PS50835">
    <property type="entry name" value="IG_LIKE"/>
    <property type="match status" value="1"/>
</dbReference>
<dbReference type="InterPro" id="IPR013783">
    <property type="entry name" value="Ig-like_fold"/>
</dbReference>
<reference evidence="7" key="2">
    <citation type="submission" date="2025-08" db="UniProtKB">
        <authorList>
            <consortium name="Ensembl"/>
        </authorList>
    </citation>
    <scope>IDENTIFICATION</scope>
</reference>
<keyword evidence="3" id="KW-0675">Receptor</keyword>
<keyword evidence="5" id="KW-0391">Immunity</keyword>
<accession>A0AAZ3S9R9</accession>
<dbReference type="GO" id="GO:0002250">
    <property type="term" value="P:adaptive immune response"/>
    <property type="evidence" value="ECO:0007669"/>
    <property type="project" value="UniProtKB-KW"/>
</dbReference>
<name>A0AAZ3S9R9_ONCTS</name>
<dbReference type="GO" id="GO:0042101">
    <property type="term" value="C:T cell receptor complex"/>
    <property type="evidence" value="ECO:0007669"/>
    <property type="project" value="UniProtKB-KW"/>
</dbReference>
<organism evidence="7 8">
    <name type="scientific">Oncorhynchus tshawytscha</name>
    <name type="common">Chinook salmon</name>
    <name type="synonym">Salmo tshawytscha</name>
    <dbReference type="NCBI Taxonomy" id="74940"/>
    <lineage>
        <taxon>Eukaryota</taxon>
        <taxon>Metazoa</taxon>
        <taxon>Chordata</taxon>
        <taxon>Craniata</taxon>
        <taxon>Vertebrata</taxon>
        <taxon>Euteleostomi</taxon>
        <taxon>Actinopterygii</taxon>
        <taxon>Neopterygii</taxon>
        <taxon>Teleostei</taxon>
        <taxon>Protacanthopterygii</taxon>
        <taxon>Salmoniformes</taxon>
        <taxon>Salmonidae</taxon>
        <taxon>Salmoninae</taxon>
        <taxon>Oncorhynchus</taxon>
    </lineage>
</organism>
<sequence>PDSEQELTPYTDVEVASERDRVTLFCNYTSSGVTLLWYRQHPKSAPQLLVMEYADITPGFTLNHDKNAKRTDLKISSAEVTDSAKYYCALMPTVTGNPETLFQKIGTEMAPHQTGSLPTSLERQYCAVPKSPYCCSIILFFKLN</sequence>
<proteinExistence type="predicted"/>